<comment type="caution">
    <text evidence="1">The sequence shown here is derived from an EMBL/GenBank/DDBJ whole genome shotgun (WGS) entry which is preliminary data.</text>
</comment>
<organism evidence="1 2">
    <name type="scientific">Rubneribacter badeniensis</name>
    <dbReference type="NCBI Taxonomy" id="2070688"/>
    <lineage>
        <taxon>Bacteria</taxon>
        <taxon>Bacillati</taxon>
        <taxon>Actinomycetota</taxon>
        <taxon>Coriobacteriia</taxon>
        <taxon>Eggerthellales</taxon>
        <taxon>Eggerthellaceae</taxon>
        <taxon>Rubneribacter</taxon>
    </lineage>
</organism>
<name>A0A2K2U3C3_9ACTN</name>
<dbReference type="RefSeq" id="WP_092197344.1">
    <property type="nucleotide sequence ID" value="NZ_PPEL01000074.1"/>
</dbReference>
<evidence type="ECO:0000313" key="2">
    <source>
        <dbReference type="Proteomes" id="UP000236488"/>
    </source>
</evidence>
<dbReference type="Proteomes" id="UP000236488">
    <property type="component" value="Unassembled WGS sequence"/>
</dbReference>
<accession>A0A2K2U3C3</accession>
<dbReference type="AlphaFoldDB" id="A0A2K2U3C3"/>
<reference evidence="1 2" key="1">
    <citation type="journal article" date="2018" name="Int. J. Syst. Evol. Microbiol.">
        <title>Rubneribacter badeniensis gen. nov., sp. nov. and Enteroscipio rubneri gen. nov., sp. nov., new members of the Eggerthellaceae isolated from human faeces.</title>
        <authorList>
            <person name="Danylec N."/>
            <person name="Gobl A."/>
            <person name="Stoll D.A."/>
            <person name="Hetzer B."/>
            <person name="Kulling S.E."/>
            <person name="Huch M."/>
        </authorList>
    </citation>
    <scope>NUCLEOTIDE SEQUENCE [LARGE SCALE GENOMIC DNA]</scope>
    <source>
        <strain evidence="1 2">ResAG-85</strain>
    </source>
</reference>
<protein>
    <submittedName>
        <fullName evidence="1">Transcriptional regulator</fullName>
    </submittedName>
</protein>
<keyword evidence="2" id="KW-1185">Reference proteome</keyword>
<sequence length="123" mass="13548">MELGTLPEWFTACAEVLAVCTALFLPRYTAFRERRASYERMHRVLAGLLNELMRDLGDAEAGAGVDPSKLESAEELGLYLKASYFALSSPREIALRDEAEGIYRALLKPGADVAALRREVAAL</sequence>
<dbReference type="EMBL" id="PPEL01000074">
    <property type="protein sequence ID" value="PNV64698.1"/>
    <property type="molecule type" value="Genomic_DNA"/>
</dbReference>
<proteinExistence type="predicted"/>
<evidence type="ECO:0000313" key="1">
    <source>
        <dbReference type="EMBL" id="PNV64698.1"/>
    </source>
</evidence>
<gene>
    <name evidence="1" type="ORF">C2L80_10545</name>
</gene>